<sequence>MLALAVVAAGVLALSGCAGMAAPAGGVPATPGSFPRPAAAGEVLAQATVLQNDGEAPQLCLGGVAESYPPLCGGPPIVGWDWAAVEQSETASGVTWGSYAITGTWDASEFTVTGTPVPLSLYDPLAVLDPRLDEANAGRSDEAALQRYQDELHAAD</sequence>
<evidence type="ECO:0000313" key="3">
    <source>
        <dbReference type="Proteomes" id="UP000246722"/>
    </source>
</evidence>
<keyword evidence="1" id="KW-0732">Signal</keyword>
<evidence type="ECO:0000313" key="2">
    <source>
        <dbReference type="EMBL" id="PXA72774.1"/>
    </source>
</evidence>
<dbReference type="AlphaFoldDB" id="A0A318A6J6"/>
<protein>
    <submittedName>
        <fullName evidence="2">Uncharacterized protein</fullName>
    </submittedName>
</protein>
<reference evidence="2 3" key="1">
    <citation type="submission" date="2018-05" db="EMBL/GenBank/DDBJ databases">
        <title>Genetic diversity of glacier-inhabiting Cryobacterium bacteria in China and description of Cryobacterium mengkeensis sp. nov. and Arthrobacter glacialis sp. nov.</title>
        <authorList>
            <person name="Liu Q."/>
            <person name="Xin Y.-H."/>
        </authorList>
    </citation>
    <scope>NUCLEOTIDE SEQUENCE [LARGE SCALE GENOMIC DNA]</scope>
    <source>
        <strain evidence="2 3">SK-1</strain>
    </source>
</reference>
<accession>A0A318A6J6</accession>
<dbReference type="EMBL" id="QHLY01000004">
    <property type="protein sequence ID" value="PXA72774.1"/>
    <property type="molecule type" value="Genomic_DNA"/>
</dbReference>
<name>A0A318A6J6_9MICO</name>
<proteinExistence type="predicted"/>
<keyword evidence="3" id="KW-1185">Reference proteome</keyword>
<feature type="signal peptide" evidence="1">
    <location>
        <begin position="1"/>
        <end position="20"/>
    </location>
</feature>
<organism evidence="2 3">
    <name type="scientific">Cryobacterium arcticum</name>
    <dbReference type="NCBI Taxonomy" id="670052"/>
    <lineage>
        <taxon>Bacteria</taxon>
        <taxon>Bacillati</taxon>
        <taxon>Actinomycetota</taxon>
        <taxon>Actinomycetes</taxon>
        <taxon>Micrococcales</taxon>
        <taxon>Microbacteriaceae</taxon>
        <taxon>Cryobacterium</taxon>
    </lineage>
</organism>
<comment type="caution">
    <text evidence="2">The sequence shown here is derived from an EMBL/GenBank/DDBJ whole genome shotgun (WGS) entry which is preliminary data.</text>
</comment>
<gene>
    <name evidence="2" type="ORF">CTB96_01325</name>
</gene>
<feature type="chain" id="PRO_5039170966" evidence="1">
    <location>
        <begin position="21"/>
        <end position="156"/>
    </location>
</feature>
<evidence type="ECO:0000256" key="1">
    <source>
        <dbReference type="SAM" id="SignalP"/>
    </source>
</evidence>
<dbReference type="Proteomes" id="UP000246722">
    <property type="component" value="Unassembled WGS sequence"/>
</dbReference>